<comment type="similarity">
    <text evidence="1">Belongs to the short-chain dehydrogenases/reductases (SDR) family.</text>
</comment>
<dbReference type="FunFam" id="3.40.50.720:FF:000084">
    <property type="entry name" value="Short-chain dehydrogenase reductase"/>
    <property type="match status" value="1"/>
</dbReference>
<dbReference type="PRINTS" id="PR00080">
    <property type="entry name" value="SDRFAMILY"/>
</dbReference>
<comment type="caution">
    <text evidence="2">The sequence shown here is derived from an EMBL/GenBank/DDBJ whole genome shotgun (WGS) entry which is preliminary data.</text>
</comment>
<dbReference type="PRINTS" id="PR00081">
    <property type="entry name" value="GDHRDH"/>
</dbReference>
<evidence type="ECO:0000256" key="1">
    <source>
        <dbReference type="ARBA" id="ARBA00006484"/>
    </source>
</evidence>
<sequence length="249" mass="25686">MVTGGDSGIGAASSIALAEAGADVAVLYHSSSEDAQATCREIEARGRRALALQGDVGVEADVERAFDQVAAQLGPVSVLVNSAGLNMSGTEVADMSLEQWEKVLATDLTGTFLTSRRFVRERRAAEGPAAIVNITSIHDQAMRAGGADYGAAKGAQRNLTRTLAIEVAAQGITVNAIAPGMILTPMNQEATDDAETRKEAERHIPAARAGQPEEIARVAVFLADPASAYITGATIVVDGGLSLMQAIGA</sequence>
<dbReference type="OrthoDB" id="9790146at2"/>
<protein>
    <submittedName>
        <fullName evidence="2">SDR family NAD(P)-dependent oxidoreductase</fullName>
    </submittedName>
</protein>
<name>A0A369W5U5_9SPHN</name>
<organism evidence="2 3">
    <name type="scientific">Sphingomonas aracearum</name>
    <dbReference type="NCBI Taxonomy" id="2283317"/>
    <lineage>
        <taxon>Bacteria</taxon>
        <taxon>Pseudomonadati</taxon>
        <taxon>Pseudomonadota</taxon>
        <taxon>Alphaproteobacteria</taxon>
        <taxon>Sphingomonadales</taxon>
        <taxon>Sphingomonadaceae</taxon>
        <taxon>Sphingomonas</taxon>
    </lineage>
</organism>
<evidence type="ECO:0000313" key="2">
    <source>
        <dbReference type="EMBL" id="RDE07461.1"/>
    </source>
</evidence>
<dbReference type="PANTHER" id="PTHR42760">
    <property type="entry name" value="SHORT-CHAIN DEHYDROGENASES/REDUCTASES FAMILY MEMBER"/>
    <property type="match status" value="1"/>
</dbReference>
<dbReference type="AlphaFoldDB" id="A0A369W5U5"/>
<evidence type="ECO:0000313" key="3">
    <source>
        <dbReference type="Proteomes" id="UP000253918"/>
    </source>
</evidence>
<proteinExistence type="inferred from homology"/>
<keyword evidence="3" id="KW-1185">Reference proteome</keyword>
<gene>
    <name evidence="2" type="ORF">DVW87_03470</name>
</gene>
<dbReference type="InterPro" id="IPR036291">
    <property type="entry name" value="NAD(P)-bd_dom_sf"/>
</dbReference>
<dbReference type="GO" id="GO:0016616">
    <property type="term" value="F:oxidoreductase activity, acting on the CH-OH group of donors, NAD or NADP as acceptor"/>
    <property type="evidence" value="ECO:0007669"/>
    <property type="project" value="TreeGrafter"/>
</dbReference>
<dbReference type="Proteomes" id="UP000253918">
    <property type="component" value="Unassembled WGS sequence"/>
</dbReference>
<dbReference type="Gene3D" id="3.40.50.720">
    <property type="entry name" value="NAD(P)-binding Rossmann-like Domain"/>
    <property type="match status" value="1"/>
</dbReference>
<dbReference type="EMBL" id="QQNB01000001">
    <property type="protein sequence ID" value="RDE07461.1"/>
    <property type="molecule type" value="Genomic_DNA"/>
</dbReference>
<dbReference type="InterPro" id="IPR002347">
    <property type="entry name" value="SDR_fam"/>
</dbReference>
<dbReference type="SUPFAM" id="SSF51735">
    <property type="entry name" value="NAD(P)-binding Rossmann-fold domains"/>
    <property type="match status" value="1"/>
</dbReference>
<accession>A0A369W5U5</accession>
<reference evidence="2 3" key="1">
    <citation type="submission" date="2018-07" db="EMBL/GenBank/DDBJ databases">
        <title>a novel species of Sphingomonas isolated from the rhizosphere soil of Araceae plant.</title>
        <authorList>
            <person name="Zhiyong W."/>
            <person name="Qinglan Z."/>
            <person name="Zhiwei F."/>
            <person name="Ding X."/>
            <person name="Gejiao W."/>
            <person name="Shixue Z."/>
        </authorList>
    </citation>
    <scope>NUCLEOTIDE SEQUENCE [LARGE SCALE GENOMIC DNA]</scope>
    <source>
        <strain evidence="2 3">WZY 27</strain>
    </source>
</reference>
<dbReference type="Pfam" id="PF13561">
    <property type="entry name" value="adh_short_C2"/>
    <property type="match status" value="1"/>
</dbReference>